<dbReference type="Proteomes" id="UP001602119">
    <property type="component" value="Unassembled WGS sequence"/>
</dbReference>
<evidence type="ECO:0000256" key="1">
    <source>
        <dbReference type="ARBA" id="ARBA00005836"/>
    </source>
</evidence>
<proteinExistence type="inferred from homology"/>
<dbReference type="InterPro" id="IPR045569">
    <property type="entry name" value="Metalloprtase-TldD/E_C"/>
</dbReference>
<dbReference type="InterPro" id="IPR036059">
    <property type="entry name" value="TldD/PmbA_sf"/>
</dbReference>
<evidence type="ECO:0000313" key="5">
    <source>
        <dbReference type="Proteomes" id="UP001602119"/>
    </source>
</evidence>
<dbReference type="EMBL" id="JBIAXI010000001">
    <property type="protein sequence ID" value="MFF4771272.1"/>
    <property type="molecule type" value="Genomic_DNA"/>
</dbReference>
<keyword evidence="5" id="KW-1185">Reference proteome</keyword>
<sequence length="452" mass="47673">MTTERSAELERYAERLLERARRHGATDAEVSVESRLSALTRFADSEIHQSVTEDTVRVNLRYVQGRRYGMAATGRLDDAALDTLVERAAANAAGTAETDDWPGLPEPGPIPDVTGAYAAATGEATPELRAGIVREVIAAADAAGVGAYGSYATGTVTTAVLNSRGVRAVQTRSDAWLVTVHMSPDGGTGYAETCAVDVADVDGAALGREAAGKARAADNAVVLNPGECPVVLEEYAVADLLAKLGRCGFNARAVQEGQSFAAPGVRVAGDLVTVWDDGTDPAGLPSAFDHEGVGKERVSLIDRGRCVGLVHDTGTAARAGIRSTGHALPAPNPVGPLPTNMFMAPGRLSREELVGRLDRGLLVTRFYYTNPVDPKRAVVTGVTRDGVFLVEHGEIVAPVRDLRFSQSYLDVLRRVSAIGRDRRTVRGWFGGVSVLGDITVPAVLVDGFRFSG</sequence>
<evidence type="ECO:0000313" key="4">
    <source>
        <dbReference type="EMBL" id="MFF4771272.1"/>
    </source>
</evidence>
<name>A0ABW6UY94_MICFU</name>
<dbReference type="Pfam" id="PF01523">
    <property type="entry name" value="PmbA_TldD_1st"/>
    <property type="match status" value="1"/>
</dbReference>
<dbReference type="RefSeq" id="WP_387339932.1">
    <property type="nucleotide sequence ID" value="NZ_JBIAXI010000001.1"/>
</dbReference>
<dbReference type="PANTHER" id="PTHR43666">
    <property type="entry name" value="TLDD PROTEIN"/>
    <property type="match status" value="1"/>
</dbReference>
<dbReference type="InterPro" id="IPR002510">
    <property type="entry name" value="Metalloprtase-TldD/E_N"/>
</dbReference>
<dbReference type="SUPFAM" id="SSF111283">
    <property type="entry name" value="Putative modulator of DNA gyrase, PmbA/TldD"/>
    <property type="match status" value="1"/>
</dbReference>
<dbReference type="PANTHER" id="PTHR43666:SF1">
    <property type="entry name" value="CONSERVED PROTEIN"/>
    <property type="match status" value="1"/>
</dbReference>
<dbReference type="InterPro" id="IPR035068">
    <property type="entry name" value="TldD/PmbA_N"/>
</dbReference>
<evidence type="ECO:0000259" key="3">
    <source>
        <dbReference type="Pfam" id="PF19289"/>
    </source>
</evidence>
<gene>
    <name evidence="4" type="ORF">ACFY05_00280</name>
</gene>
<feature type="domain" description="Metalloprotease TldD/E N-terminal" evidence="2">
    <location>
        <begin position="28"/>
        <end position="92"/>
    </location>
</feature>
<comment type="similarity">
    <text evidence="1">Belongs to the peptidase U62 family.</text>
</comment>
<comment type="caution">
    <text evidence="4">The sequence shown here is derived from an EMBL/GenBank/DDBJ whole genome shotgun (WGS) entry which is preliminary data.</text>
</comment>
<protein>
    <submittedName>
        <fullName evidence="4">TldD/PmbA family protein</fullName>
    </submittedName>
</protein>
<accession>A0ABW6UY94</accession>
<reference evidence="4 5" key="1">
    <citation type="submission" date="2024-10" db="EMBL/GenBank/DDBJ databases">
        <title>The Natural Products Discovery Center: Release of the First 8490 Sequenced Strains for Exploring Actinobacteria Biosynthetic Diversity.</title>
        <authorList>
            <person name="Kalkreuter E."/>
            <person name="Kautsar S.A."/>
            <person name="Yang D."/>
            <person name="Bader C.D."/>
            <person name="Teijaro C.N."/>
            <person name="Fluegel L."/>
            <person name="Davis C.M."/>
            <person name="Simpson J.R."/>
            <person name="Lauterbach L."/>
            <person name="Steele A.D."/>
            <person name="Gui C."/>
            <person name="Meng S."/>
            <person name="Li G."/>
            <person name="Viehrig K."/>
            <person name="Ye F."/>
            <person name="Su P."/>
            <person name="Kiefer A.F."/>
            <person name="Nichols A."/>
            <person name="Cepeda A.J."/>
            <person name="Yan W."/>
            <person name="Fan B."/>
            <person name="Jiang Y."/>
            <person name="Adhikari A."/>
            <person name="Zheng C.-J."/>
            <person name="Schuster L."/>
            <person name="Cowan T.M."/>
            <person name="Smanski M.J."/>
            <person name="Chevrette M.G."/>
            <person name="De Carvalho L.P.S."/>
            <person name="Shen B."/>
        </authorList>
    </citation>
    <scope>NUCLEOTIDE SEQUENCE [LARGE SCALE GENOMIC DNA]</scope>
    <source>
        <strain evidence="4 5">NPDC001281</strain>
    </source>
</reference>
<evidence type="ECO:0000259" key="2">
    <source>
        <dbReference type="Pfam" id="PF01523"/>
    </source>
</evidence>
<organism evidence="4 5">
    <name type="scientific">Microtetraspora fusca</name>
    <dbReference type="NCBI Taxonomy" id="1997"/>
    <lineage>
        <taxon>Bacteria</taxon>
        <taxon>Bacillati</taxon>
        <taxon>Actinomycetota</taxon>
        <taxon>Actinomycetes</taxon>
        <taxon>Streptosporangiales</taxon>
        <taxon>Streptosporangiaceae</taxon>
        <taxon>Microtetraspora</taxon>
    </lineage>
</organism>
<dbReference type="Gene3D" id="3.30.2290.10">
    <property type="entry name" value="PmbA/TldD superfamily"/>
    <property type="match status" value="1"/>
</dbReference>
<dbReference type="Pfam" id="PF19289">
    <property type="entry name" value="PmbA_TldD_3rd"/>
    <property type="match status" value="1"/>
</dbReference>
<feature type="domain" description="Metalloprotease TldD/E C-terminal" evidence="3">
    <location>
        <begin position="225"/>
        <end position="452"/>
    </location>
</feature>